<reference evidence="1 2" key="1">
    <citation type="journal article" date="2021" name="ISME J.">
        <title>Genomic evolution of the class Acidithiobacillia: deep-branching Proteobacteria living in extreme acidic conditions.</title>
        <authorList>
            <person name="Moya-Beltran A."/>
            <person name="Beard S."/>
            <person name="Rojas-Villalobos C."/>
            <person name="Issotta F."/>
            <person name="Gallardo Y."/>
            <person name="Ulloa R."/>
            <person name="Giaveno A."/>
            <person name="Degli Esposti M."/>
            <person name="Johnson D.B."/>
            <person name="Quatrini R."/>
        </authorList>
    </citation>
    <scope>NUCLEOTIDE SEQUENCE [LARGE SCALE GENOMIC DNA]</scope>
    <source>
        <strain evidence="1 2">RW2</strain>
    </source>
</reference>
<evidence type="ECO:0000313" key="2">
    <source>
        <dbReference type="Proteomes" id="UP000755654"/>
    </source>
</evidence>
<keyword evidence="2" id="KW-1185">Reference proteome</keyword>
<dbReference type="EMBL" id="JAAOMP010000171">
    <property type="protein sequence ID" value="MBU2761670.1"/>
    <property type="molecule type" value="Genomic_DNA"/>
</dbReference>
<name>A0ABS6A5K1_9PROT</name>
<proteinExistence type="predicted"/>
<protein>
    <submittedName>
        <fullName evidence="1">Uncharacterized protein</fullName>
    </submittedName>
</protein>
<evidence type="ECO:0000313" key="1">
    <source>
        <dbReference type="EMBL" id="MBU2761670.1"/>
    </source>
</evidence>
<gene>
    <name evidence="1" type="ORF">HAP95_16185</name>
</gene>
<dbReference type="RefSeq" id="WP_215885154.1">
    <property type="nucleotide sequence ID" value="NZ_JAAOMP010000171.1"/>
</dbReference>
<sequence length="88" mass="9369">MSNLSALSAISAANAAGRQVLPKKLGAGYLACPPLESAVHQQADVQKNKIVVTYRDGIELTYLFDASVQIAELMQLVSRAGSVRKVIL</sequence>
<dbReference type="Proteomes" id="UP000755654">
    <property type="component" value="Unassembled WGS sequence"/>
</dbReference>
<organism evidence="1 2">
    <name type="scientific">Acidithiobacillus sulfurivorans</name>
    <dbReference type="NCBI Taxonomy" id="1958756"/>
    <lineage>
        <taxon>Bacteria</taxon>
        <taxon>Pseudomonadati</taxon>
        <taxon>Pseudomonadota</taxon>
        <taxon>Acidithiobacillia</taxon>
        <taxon>Acidithiobacillales</taxon>
        <taxon>Acidithiobacillaceae</taxon>
        <taxon>Acidithiobacillus</taxon>
    </lineage>
</organism>
<accession>A0ABS6A5K1</accession>
<comment type="caution">
    <text evidence="1">The sequence shown here is derived from an EMBL/GenBank/DDBJ whole genome shotgun (WGS) entry which is preliminary data.</text>
</comment>